<dbReference type="EMBL" id="JANKHO010000131">
    <property type="protein sequence ID" value="KAJ3514721.1"/>
    <property type="molecule type" value="Genomic_DNA"/>
</dbReference>
<comment type="caution">
    <text evidence="2">The sequence shown here is derived from an EMBL/GenBank/DDBJ whole genome shotgun (WGS) entry which is preliminary data.</text>
</comment>
<evidence type="ECO:0000313" key="2">
    <source>
        <dbReference type="EMBL" id="KAJ3514721.1"/>
    </source>
</evidence>
<feature type="compositionally biased region" description="Pro residues" evidence="1">
    <location>
        <begin position="139"/>
        <end position="151"/>
    </location>
</feature>
<organism evidence="2 3">
    <name type="scientific">Agrocybe chaxingu</name>
    <dbReference type="NCBI Taxonomy" id="84603"/>
    <lineage>
        <taxon>Eukaryota</taxon>
        <taxon>Fungi</taxon>
        <taxon>Dikarya</taxon>
        <taxon>Basidiomycota</taxon>
        <taxon>Agaricomycotina</taxon>
        <taxon>Agaricomycetes</taxon>
        <taxon>Agaricomycetidae</taxon>
        <taxon>Agaricales</taxon>
        <taxon>Agaricineae</taxon>
        <taxon>Strophariaceae</taxon>
        <taxon>Agrocybe</taxon>
    </lineage>
</organism>
<feature type="compositionally biased region" description="Basic residues" evidence="1">
    <location>
        <begin position="62"/>
        <end position="75"/>
    </location>
</feature>
<dbReference type="OrthoDB" id="3268830at2759"/>
<dbReference type="AlphaFoldDB" id="A0A9W8MYX5"/>
<proteinExistence type="predicted"/>
<evidence type="ECO:0000313" key="3">
    <source>
        <dbReference type="Proteomes" id="UP001148786"/>
    </source>
</evidence>
<gene>
    <name evidence="2" type="ORF">NLJ89_g2209</name>
</gene>
<keyword evidence="3" id="KW-1185">Reference proteome</keyword>
<protein>
    <submittedName>
        <fullName evidence="2">Uncharacterized protein</fullName>
    </submittedName>
</protein>
<name>A0A9W8MYX5_9AGAR</name>
<feature type="region of interest" description="Disordered" evidence="1">
    <location>
        <begin position="62"/>
        <end position="152"/>
    </location>
</feature>
<reference evidence="2" key="1">
    <citation type="submission" date="2022-07" db="EMBL/GenBank/DDBJ databases">
        <title>Genome Sequence of Agrocybe chaxingu.</title>
        <authorList>
            <person name="Buettner E."/>
        </authorList>
    </citation>
    <scope>NUCLEOTIDE SEQUENCE</scope>
    <source>
        <strain evidence="2">MP-N11</strain>
    </source>
</reference>
<sequence length="240" mass="27158">MQHTKTKSESLREKTLLADPLASLLDPYQVLCKQCGGTIQLSKKAAYDLFHWKNHRKRCNRKLKTTKGKKPKVTKATKSATHCPPASPVANMPLKPEASTSSPFLSGRSLRTPPLVSDSDEDPDLRSERSSEVHSPAMPSRPIPTQSPPPISRLSLDPVETYMSRSHRGYVHRSPGLPAETWKNWSWSQLKEPQFAVGDREDVDLEIEEDERSERDVDFFNAWDSISPRGTEVEKHDRSF</sequence>
<evidence type="ECO:0000256" key="1">
    <source>
        <dbReference type="SAM" id="MobiDB-lite"/>
    </source>
</evidence>
<accession>A0A9W8MYX5</accession>
<dbReference type="Proteomes" id="UP001148786">
    <property type="component" value="Unassembled WGS sequence"/>
</dbReference>